<dbReference type="InterPro" id="IPR029044">
    <property type="entry name" value="Nucleotide-diphossugar_trans"/>
</dbReference>
<keyword evidence="7" id="KW-1185">Reference proteome</keyword>
<dbReference type="UniPathway" id="UPA00358">
    <property type="reaction ID" value="UER00476"/>
</dbReference>
<keyword evidence="4 5" id="KW-0448">Lipopolysaccharide biosynthesis</keyword>
<dbReference type="NCBIfam" id="NF009905">
    <property type="entry name" value="PRK13368.1"/>
    <property type="match status" value="1"/>
</dbReference>
<organism evidence="6 7">
    <name type="scientific">Brumimicrobium glaciale</name>
    <dbReference type="NCBI Taxonomy" id="200475"/>
    <lineage>
        <taxon>Bacteria</taxon>
        <taxon>Pseudomonadati</taxon>
        <taxon>Bacteroidota</taxon>
        <taxon>Flavobacteriia</taxon>
        <taxon>Flavobacteriales</taxon>
        <taxon>Crocinitomicaceae</taxon>
        <taxon>Brumimicrobium</taxon>
    </lineage>
</organism>
<comment type="pathway">
    <text evidence="5">Nucleotide-sugar biosynthesis; CMP-3-deoxy-D-manno-octulosonate biosynthesis; CMP-3-deoxy-D-manno-octulosonate from 3-deoxy-D-manno-octulosonate and CTP: step 1/1.</text>
</comment>
<dbReference type="Proteomes" id="UP000293952">
    <property type="component" value="Unassembled WGS sequence"/>
</dbReference>
<protein>
    <recommendedName>
        <fullName evidence="5">3-deoxy-manno-octulosonate cytidylyltransferase</fullName>
        <ecNumber evidence="5">2.7.7.38</ecNumber>
    </recommendedName>
    <alternativeName>
        <fullName evidence="5">CMP-2-keto-3-deoxyoctulosonic acid synthase</fullName>
        <shortName evidence="5">CKS</shortName>
        <shortName evidence="5">CMP-KDO synthase</shortName>
    </alternativeName>
</protein>
<accession>A0A4Q4KQX8</accession>
<dbReference type="EC" id="2.7.7.38" evidence="5"/>
<evidence type="ECO:0000313" key="7">
    <source>
        <dbReference type="Proteomes" id="UP000293952"/>
    </source>
</evidence>
<comment type="caution">
    <text evidence="6">The sequence shown here is derived from an EMBL/GenBank/DDBJ whole genome shotgun (WGS) entry which is preliminary data.</text>
</comment>
<dbReference type="PANTHER" id="PTHR42866:SF2">
    <property type="entry name" value="3-DEOXY-MANNO-OCTULOSONATE CYTIDYLYLTRANSFERASE, MITOCHONDRIAL"/>
    <property type="match status" value="1"/>
</dbReference>
<dbReference type="RefSeq" id="WP_130091980.1">
    <property type="nucleotide sequence ID" value="NZ_SETE01000001.1"/>
</dbReference>
<evidence type="ECO:0000313" key="6">
    <source>
        <dbReference type="EMBL" id="RYM35613.1"/>
    </source>
</evidence>
<dbReference type="PANTHER" id="PTHR42866">
    <property type="entry name" value="3-DEOXY-MANNO-OCTULOSONATE CYTIDYLYLTRANSFERASE"/>
    <property type="match status" value="1"/>
</dbReference>
<evidence type="ECO:0000256" key="5">
    <source>
        <dbReference type="HAMAP-Rule" id="MF_00057"/>
    </source>
</evidence>
<dbReference type="NCBIfam" id="NF003950">
    <property type="entry name" value="PRK05450.1-3"/>
    <property type="match status" value="1"/>
</dbReference>
<comment type="similarity">
    <text evidence="5">Belongs to the KdsB family.</text>
</comment>
<name>A0A4Q4KQX8_9FLAO</name>
<keyword evidence="3 5" id="KW-0548">Nucleotidyltransferase</keyword>
<proteinExistence type="inferred from homology"/>
<dbReference type="InterPro" id="IPR003329">
    <property type="entry name" value="Cytidylyl_trans"/>
</dbReference>
<dbReference type="GO" id="GO:0008690">
    <property type="term" value="F:3-deoxy-manno-octulosonate cytidylyltransferase activity"/>
    <property type="evidence" value="ECO:0007669"/>
    <property type="project" value="UniProtKB-UniRule"/>
</dbReference>
<dbReference type="NCBIfam" id="NF003952">
    <property type="entry name" value="PRK05450.1-5"/>
    <property type="match status" value="1"/>
</dbReference>
<keyword evidence="2 5" id="KW-0808">Transferase</keyword>
<dbReference type="AlphaFoldDB" id="A0A4Q4KQX8"/>
<dbReference type="FunFam" id="3.90.550.10:FF:000011">
    <property type="entry name" value="3-deoxy-manno-octulosonate cytidylyltransferase"/>
    <property type="match status" value="1"/>
</dbReference>
<keyword evidence="5" id="KW-0963">Cytoplasm</keyword>
<dbReference type="Gene3D" id="3.90.550.10">
    <property type="entry name" value="Spore Coat Polysaccharide Biosynthesis Protein SpsA, Chain A"/>
    <property type="match status" value="1"/>
</dbReference>
<dbReference type="GO" id="GO:0009103">
    <property type="term" value="P:lipopolysaccharide biosynthetic process"/>
    <property type="evidence" value="ECO:0007669"/>
    <property type="project" value="UniProtKB-UniRule"/>
</dbReference>
<dbReference type="Pfam" id="PF02348">
    <property type="entry name" value="CTP_transf_3"/>
    <property type="match status" value="1"/>
</dbReference>
<comment type="function">
    <text evidence="5">Activates KDO (a required 8-carbon sugar) for incorporation into bacterial lipopolysaccharide in Gram-negative bacteria.</text>
</comment>
<evidence type="ECO:0000256" key="3">
    <source>
        <dbReference type="ARBA" id="ARBA00022695"/>
    </source>
</evidence>
<dbReference type="InterPro" id="IPR004528">
    <property type="entry name" value="KdsB"/>
</dbReference>
<comment type="catalytic activity">
    <reaction evidence="5">
        <text>3-deoxy-alpha-D-manno-oct-2-ulosonate + CTP = CMP-3-deoxy-beta-D-manno-octulosonate + diphosphate</text>
        <dbReference type="Rhea" id="RHEA:23448"/>
        <dbReference type="ChEBI" id="CHEBI:33019"/>
        <dbReference type="ChEBI" id="CHEBI:37563"/>
        <dbReference type="ChEBI" id="CHEBI:85986"/>
        <dbReference type="ChEBI" id="CHEBI:85987"/>
        <dbReference type="EC" id="2.7.7.38"/>
    </reaction>
</comment>
<gene>
    <name evidence="5 6" type="primary">kdsB</name>
    <name evidence="6" type="ORF">ERX46_01085</name>
</gene>
<dbReference type="GO" id="GO:0033468">
    <property type="term" value="P:CMP-keto-3-deoxy-D-manno-octulosonic acid biosynthetic process"/>
    <property type="evidence" value="ECO:0007669"/>
    <property type="project" value="UniProtKB-UniRule"/>
</dbReference>
<dbReference type="HAMAP" id="MF_00057">
    <property type="entry name" value="KdsB"/>
    <property type="match status" value="1"/>
</dbReference>
<comment type="subcellular location">
    <subcellularLocation>
        <location evidence="5">Cytoplasm</location>
    </subcellularLocation>
    <subcellularLocation>
        <location evidence="1">Membrane</location>
    </subcellularLocation>
</comment>
<sequence>MKKLAIIPARYASSRFPGKPLIDLAGKTMIQRVWEGVTNSNHFDEVVVATDHEKIANHVKEFGGKAMLTKASHESGTDRCGEVIESYPDFDIVVNIQGDEPLVDTEQLRLLLSAFDDTSVEIATLGSPKISAEDIKDSNRIKVVINHKSDALYFSRSPIPFERNEEDYPFLKHIGLYGFRAKTLQKLVQLKPTSLEKTESLEQLRWMYYGYDIRVVETDIETPNIDTPEDVDLVLRRLRD</sequence>
<dbReference type="CDD" id="cd02517">
    <property type="entry name" value="CMP-KDO-Synthetase"/>
    <property type="match status" value="1"/>
</dbReference>
<dbReference type="SUPFAM" id="SSF53448">
    <property type="entry name" value="Nucleotide-diphospho-sugar transferases"/>
    <property type="match status" value="1"/>
</dbReference>
<reference evidence="6 7" key="1">
    <citation type="submission" date="2019-02" db="EMBL/GenBank/DDBJ databases">
        <title>Genome sequence of the sea-ice species Brumimicrobium glaciale.</title>
        <authorList>
            <person name="Bowman J.P."/>
        </authorList>
    </citation>
    <scope>NUCLEOTIDE SEQUENCE [LARGE SCALE GENOMIC DNA]</scope>
    <source>
        <strain evidence="6 7">IC156</strain>
    </source>
</reference>
<dbReference type="EMBL" id="SETE01000001">
    <property type="protein sequence ID" value="RYM35613.1"/>
    <property type="molecule type" value="Genomic_DNA"/>
</dbReference>
<dbReference type="GO" id="GO:0005829">
    <property type="term" value="C:cytosol"/>
    <property type="evidence" value="ECO:0007669"/>
    <property type="project" value="TreeGrafter"/>
</dbReference>
<evidence type="ECO:0000256" key="4">
    <source>
        <dbReference type="ARBA" id="ARBA00022985"/>
    </source>
</evidence>
<dbReference type="NCBIfam" id="TIGR00466">
    <property type="entry name" value="kdsB"/>
    <property type="match status" value="1"/>
</dbReference>
<evidence type="ECO:0000256" key="1">
    <source>
        <dbReference type="ARBA" id="ARBA00004370"/>
    </source>
</evidence>
<dbReference type="OrthoDB" id="9815559at2"/>
<dbReference type="GO" id="GO:0016020">
    <property type="term" value="C:membrane"/>
    <property type="evidence" value="ECO:0007669"/>
    <property type="project" value="UniProtKB-SubCell"/>
</dbReference>
<evidence type="ECO:0000256" key="2">
    <source>
        <dbReference type="ARBA" id="ARBA00022679"/>
    </source>
</evidence>